<organism evidence="2">
    <name type="scientific">Bodo saltans virus</name>
    <dbReference type="NCBI Taxonomy" id="2024608"/>
    <lineage>
        <taxon>Viruses</taxon>
        <taxon>Varidnaviria</taxon>
        <taxon>Bamfordvirae</taxon>
        <taxon>Nucleocytoviricota</taxon>
        <taxon>Megaviricetes</taxon>
        <taxon>Imitervirales</taxon>
        <taxon>Mimiviridae</taxon>
        <taxon>Klosneuvirinae</taxon>
        <taxon>Theiavirus</taxon>
        <taxon>Theiavirus salishense</taxon>
    </lineage>
</organism>
<reference evidence="2" key="1">
    <citation type="journal article" date="2017" name="Elife">
        <title>The kinetoplastid-infecting Bodo saltans virus (BsV), a window into the most abundant giant viruses in the sea.</title>
        <authorList>
            <person name="Deeg C.M."/>
            <person name="Chow C.-E.T."/>
            <person name="Suttle C.A."/>
        </authorList>
    </citation>
    <scope>NUCLEOTIDE SEQUENCE</scope>
    <source>
        <strain evidence="2">NG1</strain>
    </source>
</reference>
<feature type="transmembrane region" description="Helical" evidence="1">
    <location>
        <begin position="69"/>
        <end position="86"/>
    </location>
</feature>
<dbReference type="EMBL" id="MF782455">
    <property type="protein sequence ID" value="ATZ80476.1"/>
    <property type="molecule type" value="Genomic_DNA"/>
</dbReference>
<protein>
    <submittedName>
        <fullName evidence="2">Uncharacterized protein</fullName>
    </submittedName>
</protein>
<dbReference type="Proteomes" id="UP000240325">
    <property type="component" value="Segment"/>
</dbReference>
<feature type="transmembrane region" description="Helical" evidence="1">
    <location>
        <begin position="140"/>
        <end position="158"/>
    </location>
</feature>
<feature type="transmembrane region" description="Helical" evidence="1">
    <location>
        <begin position="45"/>
        <end position="63"/>
    </location>
</feature>
<sequence>MNLLEENNNISLGKILLLFYAVIASSSLFPLLSKQLKEEIKGNRIAQHVVAITVLLSIILTVSNGQFEFNRIILYTLIGYLIFILSTKMDLQWNIMIIISILSFVIYQEINKHNELKLLHDKNINDDNKNEIIKNNNSNYVFIAGIIAAITIAGTLFYSEKKEGQYGGGYNLLNFLVY</sequence>
<keyword evidence="1" id="KW-1133">Transmembrane helix</keyword>
<keyword evidence="3" id="KW-1185">Reference proteome</keyword>
<gene>
    <name evidence="2" type="ORF">BMW23_0424</name>
</gene>
<name>A0A2H4UUD6_9VIRU</name>
<keyword evidence="1" id="KW-0472">Membrane</keyword>
<accession>A0A2H4UUD6</accession>
<proteinExistence type="predicted"/>
<evidence type="ECO:0000313" key="3">
    <source>
        <dbReference type="Proteomes" id="UP000240325"/>
    </source>
</evidence>
<evidence type="ECO:0000256" key="1">
    <source>
        <dbReference type="SAM" id="Phobius"/>
    </source>
</evidence>
<feature type="transmembrane region" description="Helical" evidence="1">
    <location>
        <begin position="12"/>
        <end position="33"/>
    </location>
</feature>
<evidence type="ECO:0000313" key="2">
    <source>
        <dbReference type="EMBL" id="ATZ80476.1"/>
    </source>
</evidence>
<keyword evidence="1" id="KW-0812">Transmembrane</keyword>